<accession>A0A6H9WS67</accession>
<evidence type="ECO:0000256" key="1">
    <source>
        <dbReference type="ARBA" id="ARBA00022729"/>
    </source>
</evidence>
<feature type="chain" id="PRO_5026020846" evidence="2">
    <location>
        <begin position="28"/>
        <end position="370"/>
    </location>
</feature>
<dbReference type="PROSITE" id="PS51257">
    <property type="entry name" value="PROKAR_LIPOPROTEIN"/>
    <property type="match status" value="1"/>
</dbReference>
<protein>
    <submittedName>
        <fullName evidence="3">Extracellular solute-binding protein</fullName>
    </submittedName>
</protein>
<evidence type="ECO:0000256" key="2">
    <source>
        <dbReference type="SAM" id="SignalP"/>
    </source>
</evidence>
<dbReference type="OrthoDB" id="366726at2"/>
<dbReference type="PANTHER" id="PTHR30006">
    <property type="entry name" value="THIAMINE-BINDING PERIPLASMIC PROTEIN-RELATED"/>
    <property type="match status" value="1"/>
</dbReference>
<organism evidence="3 4">
    <name type="scientific">Pseudoclavibacter endophyticus</name>
    <dbReference type="NCBI Taxonomy" id="1778590"/>
    <lineage>
        <taxon>Bacteria</taxon>
        <taxon>Bacillati</taxon>
        <taxon>Actinomycetota</taxon>
        <taxon>Actinomycetes</taxon>
        <taxon>Micrococcales</taxon>
        <taxon>Microbacteriaceae</taxon>
        <taxon>Pseudoclavibacter</taxon>
    </lineage>
</organism>
<gene>
    <name evidence="3" type="ORF">F8O04_02470</name>
</gene>
<proteinExistence type="predicted"/>
<dbReference type="Proteomes" id="UP000431744">
    <property type="component" value="Unassembled WGS sequence"/>
</dbReference>
<dbReference type="Pfam" id="PF13416">
    <property type="entry name" value="SBP_bac_8"/>
    <property type="match status" value="1"/>
</dbReference>
<comment type="caution">
    <text evidence="3">The sequence shown here is derived from an EMBL/GenBank/DDBJ whole genome shotgun (WGS) entry which is preliminary data.</text>
</comment>
<feature type="signal peptide" evidence="2">
    <location>
        <begin position="1"/>
        <end position="27"/>
    </location>
</feature>
<keyword evidence="4" id="KW-1185">Reference proteome</keyword>
<evidence type="ECO:0000313" key="3">
    <source>
        <dbReference type="EMBL" id="KAB1649164.1"/>
    </source>
</evidence>
<dbReference type="EMBL" id="WBJY01000001">
    <property type="protein sequence ID" value="KAB1649164.1"/>
    <property type="molecule type" value="Genomic_DNA"/>
</dbReference>
<keyword evidence="1 2" id="KW-0732">Signal</keyword>
<name>A0A6H9WS67_9MICO</name>
<sequence>MPKTRQRWRVSLAFAVPLALLTGCAGGGGEAGLAEDGPEAGSLGSPEQEAAFEELYNEAIDNGEFQVTVYGPPPAQSVLDAFHARFGDIEVVYEQLQSQDRVTRLQAEAASGNRVGDVASDGRTPITSMALDDWCQPFEPIVDVPEDLIAVDGQTVTTFNTVFGILVNTDLIDPEEAPRTWDDLVDPKWKGQQVMVSPAAGGAGAFVNAMLLTPEENAETWGMDIVQGLKDNVAVVAKDAQTISSVVDGTYPIGVLAYYPYYFETLQSTPDAPVEFLLIDDGTPYSVGKQCVIADAPNPNAAQLWINWVMSEEGQTAFAASGAYPAMPGMPGPEGLPGTDEANLLLQLDDEEAITGYADYVQQIQALYGG</sequence>
<dbReference type="AlphaFoldDB" id="A0A6H9WS67"/>
<dbReference type="PANTHER" id="PTHR30006:SF24">
    <property type="entry name" value="SLL0237 PROTEIN"/>
    <property type="match status" value="1"/>
</dbReference>
<dbReference type="InterPro" id="IPR006059">
    <property type="entry name" value="SBP"/>
</dbReference>
<dbReference type="Gene3D" id="3.40.190.10">
    <property type="entry name" value="Periplasmic binding protein-like II"/>
    <property type="match status" value="2"/>
</dbReference>
<dbReference type="RefSeq" id="WP_158027756.1">
    <property type="nucleotide sequence ID" value="NZ_BMHG01000001.1"/>
</dbReference>
<reference evidence="3 4" key="1">
    <citation type="submission" date="2019-09" db="EMBL/GenBank/DDBJ databases">
        <title>Phylogeny of genus Pseudoclavibacter and closely related genus.</title>
        <authorList>
            <person name="Li Y."/>
        </authorList>
    </citation>
    <scope>NUCLEOTIDE SEQUENCE [LARGE SCALE GENOMIC DNA]</scope>
    <source>
        <strain evidence="3 4">EGI 60007</strain>
    </source>
</reference>
<evidence type="ECO:0000313" key="4">
    <source>
        <dbReference type="Proteomes" id="UP000431744"/>
    </source>
</evidence>
<dbReference type="SUPFAM" id="SSF53850">
    <property type="entry name" value="Periplasmic binding protein-like II"/>
    <property type="match status" value="1"/>
</dbReference>